<evidence type="ECO:0000256" key="1">
    <source>
        <dbReference type="SAM" id="MobiDB-lite"/>
    </source>
</evidence>
<gene>
    <name evidence="2" type="ORF">EVOR1521_LOCUS7010</name>
</gene>
<proteinExistence type="predicted"/>
<protein>
    <submittedName>
        <fullName evidence="2">Uncharacterized protein</fullName>
    </submittedName>
</protein>
<dbReference type="EMBL" id="CAUJNA010000546">
    <property type="protein sequence ID" value="CAJ1378472.1"/>
    <property type="molecule type" value="Genomic_DNA"/>
</dbReference>
<accession>A0AA36I1F1</accession>
<feature type="region of interest" description="Disordered" evidence="1">
    <location>
        <begin position="178"/>
        <end position="205"/>
    </location>
</feature>
<evidence type="ECO:0000313" key="3">
    <source>
        <dbReference type="Proteomes" id="UP001178507"/>
    </source>
</evidence>
<organism evidence="2 3">
    <name type="scientific">Effrenium voratum</name>
    <dbReference type="NCBI Taxonomy" id="2562239"/>
    <lineage>
        <taxon>Eukaryota</taxon>
        <taxon>Sar</taxon>
        <taxon>Alveolata</taxon>
        <taxon>Dinophyceae</taxon>
        <taxon>Suessiales</taxon>
        <taxon>Symbiodiniaceae</taxon>
        <taxon>Effrenium</taxon>
    </lineage>
</organism>
<dbReference type="Proteomes" id="UP001178507">
    <property type="component" value="Unassembled WGS sequence"/>
</dbReference>
<keyword evidence="3" id="KW-1185">Reference proteome</keyword>
<feature type="compositionally biased region" description="Basic residues" evidence="1">
    <location>
        <begin position="188"/>
        <end position="198"/>
    </location>
</feature>
<dbReference type="AlphaFoldDB" id="A0AA36I1F1"/>
<evidence type="ECO:0000313" key="2">
    <source>
        <dbReference type="EMBL" id="CAJ1378472.1"/>
    </source>
</evidence>
<sequence>MMGGMNPMMGGMNPMMGGMNPMMGGMNPMMGMMNPMGMAMGAMGMAAMMSGMKKDDSDEAVWQLLVGDFLEEEEEELKDPKEVAKASVEKMLAGLKGQTESQDVAKELLAIDEGAHVTVQYTHPQLGKITYEGRLQEKYMGSHTSQSYIQLSPCRRYSGGELQEEEASKRLMTGFVDEIKVSEPRSGSRSKSRSRSPRRTSPARP</sequence>
<reference evidence="2" key="1">
    <citation type="submission" date="2023-08" db="EMBL/GenBank/DDBJ databases">
        <authorList>
            <person name="Chen Y."/>
            <person name="Shah S."/>
            <person name="Dougan E. K."/>
            <person name="Thang M."/>
            <person name="Chan C."/>
        </authorList>
    </citation>
    <scope>NUCLEOTIDE SEQUENCE</scope>
</reference>
<name>A0AA36I1F1_9DINO</name>
<comment type="caution">
    <text evidence="2">The sequence shown here is derived from an EMBL/GenBank/DDBJ whole genome shotgun (WGS) entry which is preliminary data.</text>
</comment>